<proteinExistence type="predicted"/>
<accession>A0ABX5PTB5</accession>
<dbReference type="EMBL" id="QJSY01000001">
    <property type="protein sequence ID" value="PYE61138.1"/>
    <property type="molecule type" value="Genomic_DNA"/>
</dbReference>
<gene>
    <name evidence="1" type="ORF">C8J23_101180</name>
</gene>
<dbReference type="Proteomes" id="UP000247584">
    <property type="component" value="Unassembled WGS sequence"/>
</dbReference>
<evidence type="ECO:0000313" key="1">
    <source>
        <dbReference type="EMBL" id="PYE61138.1"/>
    </source>
</evidence>
<organism evidence="1 2">
    <name type="scientific">Shewanella chilikensis</name>
    <dbReference type="NCBI Taxonomy" id="558541"/>
    <lineage>
        <taxon>Bacteria</taxon>
        <taxon>Pseudomonadati</taxon>
        <taxon>Pseudomonadota</taxon>
        <taxon>Gammaproteobacteria</taxon>
        <taxon>Alteromonadales</taxon>
        <taxon>Shewanellaceae</taxon>
        <taxon>Shewanella</taxon>
    </lineage>
</organism>
<evidence type="ECO:0000313" key="2">
    <source>
        <dbReference type="Proteomes" id="UP000247584"/>
    </source>
</evidence>
<name>A0ABX5PTB5_9GAMM</name>
<comment type="caution">
    <text evidence="1">The sequence shown here is derived from an EMBL/GenBank/DDBJ whole genome shotgun (WGS) entry which is preliminary data.</text>
</comment>
<reference evidence="1 2" key="1">
    <citation type="submission" date="2018-06" db="EMBL/GenBank/DDBJ databases">
        <title>Genomic Encyclopedia of Type Strains, Phase III (KMG-III): the genomes of soil and plant-associated and newly described type strains.</title>
        <authorList>
            <person name="Whitman W."/>
        </authorList>
    </citation>
    <scope>NUCLEOTIDE SEQUENCE [LARGE SCALE GENOMIC DNA]</scope>
    <source>
        <strain evidence="1 2">JC5</strain>
    </source>
</reference>
<protein>
    <submittedName>
        <fullName evidence="1">Uncharacterized protein</fullName>
    </submittedName>
</protein>
<keyword evidence="2" id="KW-1185">Reference proteome</keyword>
<sequence length="75" mass="9072">MSTQKPTTQRQRLEDILSGGRWWTLFEVQDECRRRFGSFDSETALSARWRELPAEKRMKRIRQGTNKTYEYRMVA</sequence>
<dbReference type="RefSeq" id="WP_101054433.1">
    <property type="nucleotide sequence ID" value="NZ_BMXX01000017.1"/>
</dbReference>